<dbReference type="PANTHER" id="PTHR12439:SF42">
    <property type="entry name" value="ENDORIBONUCLEASE-RELATED"/>
    <property type="match status" value="1"/>
</dbReference>
<keyword evidence="11" id="KW-0456">Lyase</keyword>
<feature type="domain" description="EndoU" evidence="14">
    <location>
        <begin position="122"/>
        <end position="370"/>
    </location>
</feature>
<evidence type="ECO:0000256" key="1">
    <source>
        <dbReference type="ARBA" id="ARBA00001936"/>
    </source>
</evidence>
<keyword evidence="9" id="KW-1015">Disulfide bond</keyword>
<evidence type="ECO:0000256" key="5">
    <source>
        <dbReference type="ARBA" id="ARBA00022723"/>
    </source>
</evidence>
<dbReference type="InterPro" id="IPR037227">
    <property type="entry name" value="EndoU-like"/>
</dbReference>
<name>A0A3S0Z620_ELYCH</name>
<reference evidence="15 16" key="1">
    <citation type="submission" date="2019-01" db="EMBL/GenBank/DDBJ databases">
        <title>A draft genome assembly of the solar-powered sea slug Elysia chlorotica.</title>
        <authorList>
            <person name="Cai H."/>
            <person name="Li Q."/>
            <person name="Fang X."/>
            <person name="Li J."/>
            <person name="Curtis N.E."/>
            <person name="Altenburger A."/>
            <person name="Shibata T."/>
            <person name="Feng M."/>
            <person name="Maeda T."/>
            <person name="Schwartz J.A."/>
            <person name="Shigenobu S."/>
            <person name="Lundholm N."/>
            <person name="Nishiyama T."/>
            <person name="Yang H."/>
            <person name="Hasebe M."/>
            <person name="Li S."/>
            <person name="Pierce S.K."/>
            <person name="Wang J."/>
        </authorList>
    </citation>
    <scope>NUCLEOTIDE SEQUENCE [LARGE SCALE GENOMIC DNA]</scope>
    <source>
        <strain evidence="15">EC2010</strain>
        <tissue evidence="15">Whole organism of an adult</tissue>
    </source>
</reference>
<dbReference type="InterPro" id="IPR001212">
    <property type="entry name" value="Somatomedin_B_dom"/>
</dbReference>
<keyword evidence="16" id="KW-1185">Reference proteome</keyword>
<feature type="domain" description="SMB" evidence="13">
    <location>
        <begin position="23"/>
        <end position="64"/>
    </location>
</feature>
<dbReference type="EMBL" id="RQTK01001210">
    <property type="protein sequence ID" value="RUS71443.1"/>
    <property type="molecule type" value="Genomic_DNA"/>
</dbReference>
<keyword evidence="7 12" id="KW-0378">Hydrolase</keyword>
<dbReference type="CDD" id="cd21159">
    <property type="entry name" value="XendoU"/>
    <property type="match status" value="1"/>
</dbReference>
<evidence type="ECO:0000256" key="4">
    <source>
        <dbReference type="ARBA" id="ARBA00022722"/>
    </source>
</evidence>
<comment type="subunit">
    <text evidence="3 12">Monomer.</text>
</comment>
<dbReference type="PROSITE" id="PS51959">
    <property type="entry name" value="ENDOU"/>
    <property type="match status" value="1"/>
</dbReference>
<keyword evidence="4 12" id="KW-0540">Nuclease</keyword>
<evidence type="ECO:0000256" key="8">
    <source>
        <dbReference type="ARBA" id="ARBA00022884"/>
    </source>
</evidence>
<dbReference type="Gene3D" id="4.10.410.20">
    <property type="match status" value="2"/>
</dbReference>
<gene>
    <name evidence="15" type="ORF">EGW08_020793</name>
</gene>
<evidence type="ECO:0000256" key="11">
    <source>
        <dbReference type="ARBA" id="ARBA00023239"/>
    </source>
</evidence>
<comment type="caution">
    <text evidence="15">The sequence shown here is derived from an EMBL/GenBank/DDBJ whole genome shotgun (WGS) entry which is preliminary data.</text>
</comment>
<sequence length="370" mass="41633">MELLFVLLVLNIIAPYNCFLFDDGESCVGRCDANFDPSRACQCNSPCVRFNSCCKDYSAQCESTGGATCKDRCFSSYDKAQPCQCSSQCSTYDNCCPDFSTQCSSGYGYSKPAKSAKTGSGNCMAFSDVTEELWSSDVDGLSTYDVSINDQASVDYNNLKDRASQKLFSYVNEKKLNSKLYKTFLSLMDNYNPNKWAAESITAQEKAEEDAFLDVLMATTTFQFLYDYLLCKGQVSNKSSLKSSLRRIWFDLYKRSAWGSNLDTSGFEHVMLGDYKSQTEASGFHYWLPFYLEEKAGRLNYYGRACKSQTNYVCPSFNWNGREKATSSFFLRTSPAFDLAIYTLGLVRPSTWLYIPCASSSTPTRPALLW</sequence>
<dbReference type="EC" id="4.6.1.-" evidence="12"/>
<keyword evidence="5 12" id="KW-0479">Metal-binding</keyword>
<evidence type="ECO:0000259" key="13">
    <source>
        <dbReference type="PROSITE" id="PS50958"/>
    </source>
</evidence>
<dbReference type="AlphaFoldDB" id="A0A3S0Z620"/>
<evidence type="ECO:0000256" key="3">
    <source>
        <dbReference type="ARBA" id="ARBA00011245"/>
    </source>
</evidence>
<evidence type="ECO:0000313" key="16">
    <source>
        <dbReference type="Proteomes" id="UP000271974"/>
    </source>
</evidence>
<keyword evidence="10 12" id="KW-0464">Manganese</keyword>
<dbReference type="GO" id="GO:0003723">
    <property type="term" value="F:RNA binding"/>
    <property type="evidence" value="ECO:0007669"/>
    <property type="project" value="UniProtKB-UniRule"/>
</dbReference>
<evidence type="ECO:0000259" key="14">
    <source>
        <dbReference type="PROSITE" id="PS51959"/>
    </source>
</evidence>
<feature type="domain" description="SMB" evidence="13">
    <location>
        <begin position="65"/>
        <end position="107"/>
    </location>
</feature>
<dbReference type="PROSITE" id="PS00524">
    <property type="entry name" value="SMB_1"/>
    <property type="match status" value="2"/>
</dbReference>
<keyword evidence="6 12" id="KW-0255">Endonuclease</keyword>
<dbReference type="InterPro" id="IPR018998">
    <property type="entry name" value="EndoU_C"/>
</dbReference>
<evidence type="ECO:0000313" key="15">
    <source>
        <dbReference type="EMBL" id="RUS71443.1"/>
    </source>
</evidence>
<dbReference type="Proteomes" id="UP000271974">
    <property type="component" value="Unassembled WGS sequence"/>
</dbReference>
<evidence type="ECO:0000256" key="12">
    <source>
        <dbReference type="RuleBase" id="RU367085"/>
    </source>
</evidence>
<dbReference type="SMART" id="SM00201">
    <property type="entry name" value="SO"/>
    <property type="match status" value="2"/>
</dbReference>
<evidence type="ECO:0000256" key="9">
    <source>
        <dbReference type="ARBA" id="ARBA00023157"/>
    </source>
</evidence>
<dbReference type="GO" id="GO:0016829">
    <property type="term" value="F:lyase activity"/>
    <property type="evidence" value="ECO:0007669"/>
    <property type="project" value="UniProtKB-KW"/>
</dbReference>
<evidence type="ECO:0000256" key="10">
    <source>
        <dbReference type="ARBA" id="ARBA00023211"/>
    </source>
</evidence>
<keyword evidence="12" id="KW-0732">Signal</keyword>
<evidence type="ECO:0000256" key="7">
    <source>
        <dbReference type="ARBA" id="ARBA00022801"/>
    </source>
</evidence>
<dbReference type="GO" id="GO:0016787">
    <property type="term" value="F:hydrolase activity"/>
    <property type="evidence" value="ECO:0007669"/>
    <property type="project" value="UniProtKB-KW"/>
</dbReference>
<feature type="chain" id="PRO_5026374884" description="Uridylate-specific endoribonuclease" evidence="12">
    <location>
        <begin position="19"/>
        <end position="370"/>
    </location>
</feature>
<dbReference type="InterPro" id="IPR039787">
    <property type="entry name" value="ENDOU"/>
</dbReference>
<dbReference type="GO" id="GO:0046872">
    <property type="term" value="F:metal ion binding"/>
    <property type="evidence" value="ECO:0007669"/>
    <property type="project" value="UniProtKB-UniRule"/>
</dbReference>
<comment type="similarity">
    <text evidence="2 12">Belongs to the ENDOU family.</text>
</comment>
<dbReference type="OrthoDB" id="430326at2759"/>
<dbReference type="SUPFAM" id="SSF142877">
    <property type="entry name" value="EndoU-like"/>
    <property type="match status" value="1"/>
</dbReference>
<keyword evidence="8 12" id="KW-0694">RNA-binding</keyword>
<accession>A0A3S0Z620</accession>
<comment type="cofactor">
    <cofactor evidence="1 12">
        <name>Mn(2+)</name>
        <dbReference type="ChEBI" id="CHEBI:29035"/>
    </cofactor>
</comment>
<dbReference type="PROSITE" id="PS50958">
    <property type="entry name" value="SMB_2"/>
    <property type="match status" value="2"/>
</dbReference>
<organism evidence="15 16">
    <name type="scientific">Elysia chlorotica</name>
    <name type="common">Eastern emerald elysia</name>
    <name type="synonym">Sea slug</name>
    <dbReference type="NCBI Taxonomy" id="188477"/>
    <lineage>
        <taxon>Eukaryota</taxon>
        <taxon>Metazoa</taxon>
        <taxon>Spiralia</taxon>
        <taxon>Lophotrochozoa</taxon>
        <taxon>Mollusca</taxon>
        <taxon>Gastropoda</taxon>
        <taxon>Heterobranchia</taxon>
        <taxon>Euthyneura</taxon>
        <taxon>Panpulmonata</taxon>
        <taxon>Sacoglossa</taxon>
        <taxon>Placobranchoidea</taxon>
        <taxon>Plakobranchidae</taxon>
        <taxon>Elysia</taxon>
    </lineage>
</organism>
<evidence type="ECO:0000256" key="6">
    <source>
        <dbReference type="ARBA" id="ARBA00022759"/>
    </source>
</evidence>
<comment type="catalytic activity">
    <reaction evidence="12">
        <text>ribonucleotidyl-uridine-RNA = a 5'-end dephospho-uridine-RNA + a 3'-end 2',3'-cyclophospho-ribonucleotide-RNA</text>
        <dbReference type="Rhea" id="RHEA:67792"/>
        <dbReference type="Rhea" id="RHEA-COMP:10464"/>
        <dbReference type="Rhea" id="RHEA-COMP:17354"/>
        <dbReference type="Rhea" id="RHEA-COMP:17356"/>
        <dbReference type="ChEBI" id="CHEBI:83064"/>
        <dbReference type="ChEBI" id="CHEBI:173117"/>
        <dbReference type="ChEBI" id="CHEBI:173224"/>
    </reaction>
</comment>
<dbReference type="SUPFAM" id="SSF90188">
    <property type="entry name" value="Somatomedin B domain"/>
    <property type="match status" value="2"/>
</dbReference>
<proteinExistence type="inferred from homology"/>
<dbReference type="PANTHER" id="PTHR12439">
    <property type="entry name" value="PLACENTAL PROTEIN 11-RELATED"/>
    <property type="match status" value="1"/>
</dbReference>
<protein>
    <recommendedName>
        <fullName evidence="12">Uridylate-specific endoribonuclease</fullName>
        <ecNumber evidence="12">4.6.1.-</ecNumber>
    </recommendedName>
</protein>
<dbReference type="GO" id="GO:0004521">
    <property type="term" value="F:RNA endonuclease activity"/>
    <property type="evidence" value="ECO:0007669"/>
    <property type="project" value="UniProtKB-UniRule"/>
</dbReference>
<dbReference type="InterPro" id="IPR036024">
    <property type="entry name" value="Somatomedin_B-like_dom_sf"/>
</dbReference>
<evidence type="ECO:0000256" key="2">
    <source>
        <dbReference type="ARBA" id="ARBA00010168"/>
    </source>
</evidence>
<dbReference type="Pfam" id="PF01033">
    <property type="entry name" value="Somatomedin_B"/>
    <property type="match status" value="2"/>
</dbReference>
<dbReference type="Pfam" id="PF09412">
    <property type="entry name" value="XendoU"/>
    <property type="match status" value="1"/>
</dbReference>
<feature type="signal peptide" evidence="12">
    <location>
        <begin position="1"/>
        <end position="18"/>
    </location>
</feature>